<reference evidence="1 2" key="1">
    <citation type="submission" date="2016-08" db="EMBL/GenBank/DDBJ databases">
        <authorList>
            <person name="Seilhamer J.J."/>
        </authorList>
    </citation>
    <scope>NUCLEOTIDE SEQUENCE [LARGE SCALE GENOMIC DNA]</scope>
    <source>
        <strain evidence="1 2">A37T2</strain>
    </source>
</reference>
<proteinExistence type="predicted"/>
<evidence type="ECO:0008006" key="3">
    <source>
        <dbReference type="Google" id="ProtNLM"/>
    </source>
</evidence>
<dbReference type="Proteomes" id="UP000242818">
    <property type="component" value="Unassembled WGS sequence"/>
</dbReference>
<dbReference type="STRING" id="1335309.GA0116948_11792"/>
<sequence>MARDLTTSPVDRKKILEDNDAIKAVYDNLGFEGVRFEGRFRFTKGQVARFYEVDVRTIERLLENHSQEMQNNGYELFKGARLRGLRLAFLQHLEQSHVSDIDVGDISQIYENELVANKAPSLGIFTFKSVLNIGMLLTGSQRAKQVRSAILNIVIDVMNKRLGGSTKYINQREEEFLPSALREFNYRKVFTDALDKYIQANKFKYAQLTDKIYRSIFREQSKEYRKILCLNAKESVRATMYSEVLDLIASYENGFADFLKKKFEQNESNPIRLSEANLLFHEFEQLTEQLYEPLKEKARVLMATRDMAFRDALHEKLKDYIDTVSLDDIDKFLGEKSKALEERIVENKEIFIRLKDR</sequence>
<name>A0A1C4FXH7_9BACT</name>
<dbReference type="AlphaFoldDB" id="A0A1C4FXH7"/>
<keyword evidence="2" id="KW-1185">Reference proteome</keyword>
<protein>
    <recommendedName>
        <fullName evidence="3">DNA-binding protein</fullName>
    </recommendedName>
</protein>
<dbReference type="RefSeq" id="WP_089715047.1">
    <property type="nucleotide sequence ID" value="NZ_FMAR01000017.1"/>
</dbReference>
<gene>
    <name evidence="1" type="ORF">GA0116948_11792</name>
</gene>
<accession>A0A1C4FXH7</accession>
<dbReference type="OrthoDB" id="696873at2"/>
<evidence type="ECO:0000313" key="1">
    <source>
        <dbReference type="EMBL" id="SCC60201.1"/>
    </source>
</evidence>
<evidence type="ECO:0000313" key="2">
    <source>
        <dbReference type="Proteomes" id="UP000242818"/>
    </source>
</evidence>
<dbReference type="EMBL" id="FMAR01000017">
    <property type="protein sequence ID" value="SCC60201.1"/>
    <property type="molecule type" value="Genomic_DNA"/>
</dbReference>
<organism evidence="1 2">
    <name type="scientific">Chitinophaga costaii</name>
    <dbReference type="NCBI Taxonomy" id="1335309"/>
    <lineage>
        <taxon>Bacteria</taxon>
        <taxon>Pseudomonadati</taxon>
        <taxon>Bacteroidota</taxon>
        <taxon>Chitinophagia</taxon>
        <taxon>Chitinophagales</taxon>
        <taxon>Chitinophagaceae</taxon>
        <taxon>Chitinophaga</taxon>
    </lineage>
</organism>